<proteinExistence type="predicted"/>
<name>K0SAW4_THAOC</name>
<sequence>MLKRINERGDDYDEEIEIEWRKPSWKFAKRFERSNRPHRSGQGMDKYDWMSVTTGRHCFATGCGEQFDLWDEGRTSEFSTYGSGVTNYFKFVKWSCWVMLILSTIHLPVLFINLLGTNEMIGLSLNAAMTTFANLGSASEVESVTIPGCDAAEFNFDRCEVSKNRLAGVFAYVDVAGTVFFVLAWLWLRKFQGKESRVLNRSTVSASDYTIRLTSVPEDATELELAHFFAELTGEAVAAVHLAFNNSKEIVSYIQRGKVMQQRYKCIQRIRYEKTVNRQSNGYKKRLRKLMREREDLTLSVRQKDEKRSKIVKGKQQRAIQAFVTFETETGFVKAMANYNLSWIRRNCCCYPTRLLFKGSRVDIDQAPQPSTILWENLEYTSGQRLVRKCLTTSVALLAILFSVYITFLARDYKGEVLHKASRPCPSGFFEQDPAYQLKVVEQDLDLSHCYCRTLSIFKQWSINQCHDHLLTSSQATATSYAAGLIVVFTNIFFTILMDRAGRFEKHHSLDEMEASNMVRVFLLKFVNTGCIVLLYGQTWLQRLVGVQFSDASDLNTFGVEWYATGGTSLITVMLLNIFAPHAGTFVAYFRHRTKIRRLEKNLTEDMETSDSHRVWHSQEDLNEFYRGPNFRLNYRYSQVLVTMFVCWMYAISMPLMPMLGAISCYISYWVDKFLFCNFYKAPPMYSDAMGEKSTILVGCLVLLHTLMSMWMLGSEEIFQGVLFWGDYPSNLDMTTSSLQVKLSKKHLFPLQMTLIAFGGYIVSTNLSKSFIRRLCGCLRCLTCSSSRSGEIRTLKKNMNTVQVNYSSARDRDLIKGLSTYNILQNPTYQEAFAITPGMYIMRQCVPPLLSRTKLPTA</sequence>
<accession>K0SAW4</accession>
<evidence type="ECO:0000256" key="1">
    <source>
        <dbReference type="SAM" id="Phobius"/>
    </source>
</evidence>
<feature type="transmembrane region" description="Helical" evidence="1">
    <location>
        <begin position="390"/>
        <end position="410"/>
    </location>
</feature>
<evidence type="ECO:0000313" key="3">
    <source>
        <dbReference type="EMBL" id="EJK63208.1"/>
    </source>
</evidence>
<dbReference type="PANTHER" id="PTHR13018:SF135">
    <property type="entry name" value="CSC1_OSCA1-LIKE 7TM REGION DOMAIN-CONTAINING PROTEIN"/>
    <property type="match status" value="1"/>
</dbReference>
<reference evidence="3 4" key="1">
    <citation type="journal article" date="2012" name="Genome Biol.">
        <title>Genome and low-iron response of an oceanic diatom adapted to chronic iron limitation.</title>
        <authorList>
            <person name="Lommer M."/>
            <person name="Specht M."/>
            <person name="Roy A.S."/>
            <person name="Kraemer L."/>
            <person name="Andreson R."/>
            <person name="Gutowska M.A."/>
            <person name="Wolf J."/>
            <person name="Bergner S.V."/>
            <person name="Schilhabel M.B."/>
            <person name="Klostermeier U.C."/>
            <person name="Beiko R.G."/>
            <person name="Rosenstiel P."/>
            <person name="Hippler M."/>
            <person name="Laroche J."/>
        </authorList>
    </citation>
    <scope>NUCLEOTIDE SEQUENCE [LARGE SCALE GENOMIC DNA]</scope>
    <source>
        <strain evidence="3 4">CCMP1005</strain>
    </source>
</reference>
<dbReference type="OMA" id="WIRISNS"/>
<feature type="transmembrane region" description="Helical" evidence="1">
    <location>
        <begin position="519"/>
        <end position="542"/>
    </location>
</feature>
<dbReference type="InterPro" id="IPR045122">
    <property type="entry name" value="Csc1-like"/>
</dbReference>
<dbReference type="InterPro" id="IPR049452">
    <property type="entry name" value="Anoctamin_TM"/>
</dbReference>
<dbReference type="OrthoDB" id="297739at2759"/>
<feature type="transmembrane region" description="Helical" evidence="1">
    <location>
        <begin position="696"/>
        <end position="714"/>
    </location>
</feature>
<dbReference type="Pfam" id="PF04547">
    <property type="entry name" value="Anoctamin"/>
    <property type="match status" value="1"/>
</dbReference>
<feature type="transmembrane region" description="Helical" evidence="1">
    <location>
        <begin position="562"/>
        <end position="590"/>
    </location>
</feature>
<comment type="caution">
    <text evidence="3">The sequence shown here is derived from an EMBL/GenBank/DDBJ whole genome shotgun (WGS) entry which is preliminary data.</text>
</comment>
<evidence type="ECO:0000313" key="4">
    <source>
        <dbReference type="Proteomes" id="UP000266841"/>
    </source>
</evidence>
<dbReference type="Proteomes" id="UP000266841">
    <property type="component" value="Unassembled WGS sequence"/>
</dbReference>
<keyword evidence="1" id="KW-1133">Transmembrane helix</keyword>
<feature type="domain" description="Anoctamin transmembrane" evidence="2">
    <location>
        <begin position="354"/>
        <end position="691"/>
    </location>
</feature>
<keyword evidence="1" id="KW-0472">Membrane</keyword>
<evidence type="ECO:0000259" key="2">
    <source>
        <dbReference type="Pfam" id="PF04547"/>
    </source>
</evidence>
<feature type="transmembrane region" description="Helical" evidence="1">
    <location>
        <begin position="635"/>
        <end position="653"/>
    </location>
</feature>
<dbReference type="GO" id="GO:0005886">
    <property type="term" value="C:plasma membrane"/>
    <property type="evidence" value="ECO:0007669"/>
    <property type="project" value="TreeGrafter"/>
</dbReference>
<feature type="transmembrane region" description="Helical" evidence="1">
    <location>
        <begin position="478"/>
        <end position="498"/>
    </location>
</feature>
<keyword evidence="1" id="KW-0812">Transmembrane</keyword>
<dbReference type="PANTHER" id="PTHR13018">
    <property type="entry name" value="PROBABLE MEMBRANE PROTEIN DUF221-RELATED"/>
    <property type="match status" value="1"/>
</dbReference>
<dbReference type="GO" id="GO:0005227">
    <property type="term" value="F:calcium-activated cation channel activity"/>
    <property type="evidence" value="ECO:0007669"/>
    <property type="project" value="InterPro"/>
</dbReference>
<dbReference type="eggNOG" id="ENOG502QW1B">
    <property type="taxonomic scope" value="Eukaryota"/>
</dbReference>
<feature type="transmembrane region" description="Helical" evidence="1">
    <location>
        <begin position="169"/>
        <end position="188"/>
    </location>
</feature>
<dbReference type="AlphaFoldDB" id="K0SAW4"/>
<organism evidence="3 4">
    <name type="scientific">Thalassiosira oceanica</name>
    <name type="common">Marine diatom</name>
    <dbReference type="NCBI Taxonomy" id="159749"/>
    <lineage>
        <taxon>Eukaryota</taxon>
        <taxon>Sar</taxon>
        <taxon>Stramenopiles</taxon>
        <taxon>Ochrophyta</taxon>
        <taxon>Bacillariophyta</taxon>
        <taxon>Coscinodiscophyceae</taxon>
        <taxon>Thalassiosirophycidae</taxon>
        <taxon>Thalassiosirales</taxon>
        <taxon>Thalassiosiraceae</taxon>
        <taxon>Thalassiosira</taxon>
    </lineage>
</organism>
<keyword evidence="4" id="KW-1185">Reference proteome</keyword>
<gene>
    <name evidence="3" type="ORF">THAOC_16152</name>
</gene>
<protein>
    <recommendedName>
        <fullName evidence="2">Anoctamin transmembrane domain-containing protein</fullName>
    </recommendedName>
</protein>
<dbReference type="EMBL" id="AGNL01018379">
    <property type="protein sequence ID" value="EJK63208.1"/>
    <property type="molecule type" value="Genomic_DNA"/>
</dbReference>
<feature type="transmembrane region" description="Helical" evidence="1">
    <location>
        <begin position="96"/>
        <end position="116"/>
    </location>
</feature>